<dbReference type="InterPro" id="IPR043129">
    <property type="entry name" value="ATPase_NBD"/>
</dbReference>
<accession>A0A2H0V2M4</accession>
<comment type="caution">
    <text evidence="1">The sequence shown here is derived from an EMBL/GenBank/DDBJ whole genome shotgun (WGS) entry which is preliminary data.</text>
</comment>
<feature type="non-terminal residue" evidence="1">
    <location>
        <position position="1"/>
    </location>
</feature>
<dbReference type="Proteomes" id="UP000228626">
    <property type="component" value="Unassembled WGS sequence"/>
</dbReference>
<evidence type="ECO:0000313" key="1">
    <source>
        <dbReference type="EMBL" id="PIR93351.1"/>
    </source>
</evidence>
<dbReference type="AlphaFoldDB" id="A0A2H0V2M4"/>
<dbReference type="SUPFAM" id="SSF53067">
    <property type="entry name" value="Actin-like ATPase domain"/>
    <property type="match status" value="1"/>
</dbReference>
<proteinExistence type="predicted"/>
<organism evidence="1 2">
    <name type="scientific">Candidatus Falkowbacteria bacterium CG10_big_fil_rev_8_21_14_0_10_43_10</name>
    <dbReference type="NCBI Taxonomy" id="1974567"/>
    <lineage>
        <taxon>Bacteria</taxon>
        <taxon>Candidatus Falkowiibacteriota</taxon>
    </lineage>
</organism>
<evidence type="ECO:0000313" key="2">
    <source>
        <dbReference type="Proteomes" id="UP000228626"/>
    </source>
</evidence>
<feature type="non-terminal residue" evidence="1">
    <location>
        <position position="133"/>
    </location>
</feature>
<gene>
    <name evidence="1" type="ORF">COT99_01330</name>
</gene>
<dbReference type="Gene3D" id="3.30.420.40">
    <property type="match status" value="1"/>
</dbReference>
<name>A0A2H0V2M4_9BACT</name>
<reference evidence="2" key="1">
    <citation type="submission" date="2017-09" db="EMBL/GenBank/DDBJ databases">
        <title>Depth-based differentiation of microbial function through sediment-hosted aquifers and enrichment of novel symbionts in the deep terrestrial subsurface.</title>
        <authorList>
            <person name="Probst A.J."/>
            <person name="Ladd B."/>
            <person name="Jarett J.K."/>
            <person name="Geller-Mcgrath D.E."/>
            <person name="Sieber C.M.K."/>
            <person name="Emerson J.B."/>
            <person name="Anantharaman K."/>
            <person name="Thomas B.C."/>
            <person name="Malmstrom R."/>
            <person name="Stieglmeier M."/>
            <person name="Klingl A."/>
            <person name="Woyke T."/>
            <person name="Ryan C.M."/>
            <person name="Banfield J.F."/>
        </authorList>
    </citation>
    <scope>NUCLEOTIDE SEQUENCE [LARGE SCALE GENOMIC DNA]</scope>
</reference>
<protein>
    <submittedName>
        <fullName evidence="1">Uncharacterized protein</fullName>
    </submittedName>
</protein>
<sequence>SIIIDIGTLSTNYLILKDKEVEYFFSSNKGGKQLITALSEEFKVTESQILMEKEKGILNKNYLKPMHDFLEDAFRTAKTIINEGLIKDIILTGEFLNLPDFYEIAKREFPDKNIFIGDPRKSLEINAAEFKPL</sequence>
<dbReference type="EMBL" id="PFAR01000015">
    <property type="protein sequence ID" value="PIR93351.1"/>
    <property type="molecule type" value="Genomic_DNA"/>
</dbReference>